<dbReference type="PANTHER" id="PTHR47505">
    <property type="entry name" value="DNA UTILIZATION PROTEIN YHGH"/>
    <property type="match status" value="1"/>
</dbReference>
<dbReference type="Gene3D" id="3.40.50.2020">
    <property type="match status" value="1"/>
</dbReference>
<keyword evidence="3" id="KW-1185">Reference proteome</keyword>
<evidence type="ECO:0000313" key="3">
    <source>
        <dbReference type="Proteomes" id="UP000182589"/>
    </source>
</evidence>
<gene>
    <name evidence="2" type="ORF">SAMN04489725_11537</name>
</gene>
<evidence type="ECO:0000313" key="2">
    <source>
        <dbReference type="EMBL" id="SDW79923.1"/>
    </source>
</evidence>
<name>A0A1H2WGW7_9BACL</name>
<protein>
    <submittedName>
        <fullName evidence="2">ComF family protein</fullName>
    </submittedName>
</protein>
<comment type="similarity">
    <text evidence="1">Belongs to the ComF/GntX family.</text>
</comment>
<dbReference type="AlphaFoldDB" id="A0A1H2WGW7"/>
<dbReference type="InterPro" id="IPR029057">
    <property type="entry name" value="PRTase-like"/>
</dbReference>
<dbReference type="EMBL" id="FNOJ01000015">
    <property type="protein sequence ID" value="SDW79923.1"/>
    <property type="molecule type" value="Genomic_DNA"/>
</dbReference>
<evidence type="ECO:0000256" key="1">
    <source>
        <dbReference type="ARBA" id="ARBA00008007"/>
    </source>
</evidence>
<dbReference type="InterPro" id="IPR000836">
    <property type="entry name" value="PRTase_dom"/>
</dbReference>
<sequence>MNRSLTSRFAWKRRLNGVLNWIFPSDATTCAICGRPAFTVGASSHWPSQSENSRLCAFCVQDLERCQVAVEQHALQVENAPDRRIDVYSGIDYDAFVRTLFRSFKYDGVIELAPFFAHVLFACWQALDEFACDCIVPVPTAADRIRKRGYDHVRLLAERLAGHVQLPVRPALLRVPRGGAFTQSQTAKNAELRRRELAGVFVPNSRRPIVGRRALLLDDVATTGATLAACANALFASGANSVIAIVAARVR</sequence>
<dbReference type="STRING" id="89784.SAMN04489725_11537"/>
<dbReference type="PANTHER" id="PTHR47505:SF1">
    <property type="entry name" value="DNA UTILIZATION PROTEIN YHGH"/>
    <property type="match status" value="1"/>
</dbReference>
<accession>A0A1H2WGW7</accession>
<dbReference type="RefSeq" id="WP_074693454.1">
    <property type="nucleotide sequence ID" value="NZ_FNOJ01000015.1"/>
</dbReference>
<dbReference type="Proteomes" id="UP000182589">
    <property type="component" value="Unassembled WGS sequence"/>
</dbReference>
<dbReference type="SUPFAM" id="SSF53271">
    <property type="entry name" value="PRTase-like"/>
    <property type="match status" value="1"/>
</dbReference>
<organism evidence="2 3">
    <name type="scientific">Alicyclobacillus hesperidum</name>
    <dbReference type="NCBI Taxonomy" id="89784"/>
    <lineage>
        <taxon>Bacteria</taxon>
        <taxon>Bacillati</taxon>
        <taxon>Bacillota</taxon>
        <taxon>Bacilli</taxon>
        <taxon>Bacillales</taxon>
        <taxon>Alicyclobacillaceae</taxon>
        <taxon>Alicyclobacillus</taxon>
    </lineage>
</organism>
<dbReference type="CDD" id="cd06223">
    <property type="entry name" value="PRTases_typeI"/>
    <property type="match status" value="1"/>
</dbReference>
<proteinExistence type="inferred from homology"/>
<reference evidence="3" key="1">
    <citation type="submission" date="2016-10" db="EMBL/GenBank/DDBJ databases">
        <authorList>
            <person name="Varghese N."/>
        </authorList>
    </citation>
    <scope>NUCLEOTIDE SEQUENCE [LARGE SCALE GENOMIC DNA]</scope>
    <source>
        <strain evidence="3">DSM 12489</strain>
    </source>
</reference>
<dbReference type="InterPro" id="IPR051910">
    <property type="entry name" value="ComF/GntX_DNA_util-trans"/>
</dbReference>